<accession>A0ABQ2Y5Q7</accession>
<organism evidence="1 2">
    <name type="scientific">Streptomyces hiroshimensis</name>
    <dbReference type="NCBI Taxonomy" id="66424"/>
    <lineage>
        <taxon>Bacteria</taxon>
        <taxon>Bacillati</taxon>
        <taxon>Actinomycetota</taxon>
        <taxon>Actinomycetes</taxon>
        <taxon>Kitasatosporales</taxon>
        <taxon>Streptomycetaceae</taxon>
        <taxon>Streptomyces</taxon>
    </lineage>
</organism>
<evidence type="ECO:0000313" key="1">
    <source>
        <dbReference type="EMBL" id="GGX67425.1"/>
    </source>
</evidence>
<reference evidence="2" key="1">
    <citation type="journal article" date="2019" name="Int. J. Syst. Evol. Microbiol.">
        <title>The Global Catalogue of Microorganisms (GCM) 10K type strain sequencing project: providing services to taxonomists for standard genome sequencing and annotation.</title>
        <authorList>
            <consortium name="The Broad Institute Genomics Platform"/>
            <consortium name="The Broad Institute Genome Sequencing Center for Infectious Disease"/>
            <person name="Wu L."/>
            <person name="Ma J."/>
        </authorList>
    </citation>
    <scope>NUCLEOTIDE SEQUENCE [LARGE SCALE GENOMIC DNA]</scope>
    <source>
        <strain evidence="2">JCM 4586</strain>
    </source>
</reference>
<sequence>MHALPAAALDARGEVGVDGVAAAVDHETEPGRHLVAVAVVRGLRARKDQLAHGGVVEAGGDPVADVEHAHRRIRRVPQDAGVTPADHDVCRIRSADVLPGAEGTVPAARDALVGDAGEARDVGGRDTGLVPSSPCSWTRLSAIRAFTTSPRSTVAQNGWVPTASESCTTRERRAATDSCCPGVQPGLSGRSLR</sequence>
<keyword evidence="2" id="KW-1185">Reference proteome</keyword>
<name>A0ABQ2Y5Q7_9ACTN</name>
<protein>
    <submittedName>
        <fullName evidence="1">Uncharacterized protein</fullName>
    </submittedName>
</protein>
<comment type="caution">
    <text evidence="1">The sequence shown here is derived from an EMBL/GenBank/DDBJ whole genome shotgun (WGS) entry which is preliminary data.</text>
</comment>
<evidence type="ECO:0000313" key="2">
    <source>
        <dbReference type="Proteomes" id="UP000659223"/>
    </source>
</evidence>
<dbReference type="EMBL" id="BMUT01000001">
    <property type="protein sequence ID" value="GGX67425.1"/>
    <property type="molecule type" value="Genomic_DNA"/>
</dbReference>
<dbReference type="Proteomes" id="UP000659223">
    <property type="component" value="Unassembled WGS sequence"/>
</dbReference>
<gene>
    <name evidence="1" type="ORF">GCM10010324_10920</name>
</gene>
<proteinExistence type="predicted"/>